<feature type="domain" description="HD" evidence="3">
    <location>
        <begin position="525"/>
        <end position="667"/>
    </location>
</feature>
<dbReference type="PANTHER" id="PTHR36442">
    <property type="entry name" value="CYCLIC-DI-AMP PHOSPHODIESTERASE PGPH"/>
    <property type="match status" value="1"/>
</dbReference>
<dbReference type="InterPro" id="IPR006675">
    <property type="entry name" value="HDIG_dom"/>
</dbReference>
<protein>
    <submittedName>
        <fullName evidence="4">Cyclic-di-AMP phosphodiesterase PgpH</fullName>
    </submittedName>
</protein>
<feature type="transmembrane region" description="Helical" evidence="2">
    <location>
        <begin position="383"/>
        <end position="400"/>
    </location>
</feature>
<dbReference type="Gene3D" id="1.10.3210.10">
    <property type="entry name" value="Hypothetical protein af1432"/>
    <property type="match status" value="1"/>
</dbReference>
<feature type="transmembrane region" description="Helical" evidence="2">
    <location>
        <begin position="406"/>
        <end position="427"/>
    </location>
</feature>
<dbReference type="PANTHER" id="PTHR36442:SF1">
    <property type="entry name" value="CYCLIC-DI-AMP PHOSPHODIESTERASE PGPH"/>
    <property type="match status" value="1"/>
</dbReference>
<dbReference type="PROSITE" id="PS51831">
    <property type="entry name" value="HD"/>
    <property type="match status" value="1"/>
</dbReference>
<dbReference type="InterPro" id="IPR011621">
    <property type="entry name" value="Metal-dep_PHydrolase_7TM_intra"/>
</dbReference>
<evidence type="ECO:0000256" key="1">
    <source>
        <dbReference type="SAM" id="MobiDB-lite"/>
    </source>
</evidence>
<evidence type="ECO:0000259" key="3">
    <source>
        <dbReference type="PROSITE" id="PS51831"/>
    </source>
</evidence>
<evidence type="ECO:0000256" key="2">
    <source>
        <dbReference type="SAM" id="Phobius"/>
    </source>
</evidence>
<dbReference type="InterPro" id="IPR003607">
    <property type="entry name" value="HD/PDEase_dom"/>
</dbReference>
<keyword evidence="5" id="KW-1185">Reference proteome</keyword>
<dbReference type="Pfam" id="PF07698">
    <property type="entry name" value="7TM-7TMR_HD"/>
    <property type="match status" value="1"/>
</dbReference>
<organism evidence="4 5">
    <name type="scientific">Bacillus carboniphilus</name>
    <dbReference type="NCBI Taxonomy" id="86663"/>
    <lineage>
        <taxon>Bacteria</taxon>
        <taxon>Bacillati</taxon>
        <taxon>Bacillota</taxon>
        <taxon>Bacilli</taxon>
        <taxon>Bacillales</taxon>
        <taxon>Bacillaceae</taxon>
        <taxon>Bacillus</taxon>
    </lineage>
</organism>
<feature type="transmembrane region" description="Helical" evidence="2">
    <location>
        <begin position="333"/>
        <end position="352"/>
    </location>
</feature>
<accession>A0ABP3GDG9</accession>
<keyword evidence="2" id="KW-0472">Membrane</keyword>
<feature type="region of interest" description="Disordered" evidence="1">
    <location>
        <begin position="119"/>
        <end position="150"/>
    </location>
</feature>
<gene>
    <name evidence="4" type="primary">pgpH</name>
    <name evidence="4" type="ORF">GCM10008967_34370</name>
</gene>
<proteinExistence type="predicted"/>
<dbReference type="Pfam" id="PF07697">
    <property type="entry name" value="7TMR-HDED"/>
    <property type="match status" value="1"/>
</dbReference>
<comment type="caution">
    <text evidence="4">The sequence shown here is derived from an EMBL/GenBank/DDBJ whole genome shotgun (WGS) entry which is preliminary data.</text>
</comment>
<dbReference type="InterPro" id="IPR011624">
    <property type="entry name" value="Metal-dep_PHydrolase_7TM_extra"/>
</dbReference>
<dbReference type="CDD" id="cd00077">
    <property type="entry name" value="HDc"/>
    <property type="match status" value="1"/>
</dbReference>
<keyword evidence="2" id="KW-0812">Transmembrane</keyword>
<evidence type="ECO:0000313" key="4">
    <source>
        <dbReference type="EMBL" id="GAA0341140.1"/>
    </source>
</evidence>
<feature type="compositionally biased region" description="Acidic residues" evidence="1">
    <location>
        <begin position="125"/>
        <end position="135"/>
    </location>
</feature>
<dbReference type="InterPro" id="IPR052722">
    <property type="entry name" value="PgpH_phosphodiesterase"/>
</dbReference>
<dbReference type="RefSeq" id="WP_343801750.1">
    <property type="nucleotide sequence ID" value="NZ_BAAADJ010000059.1"/>
</dbReference>
<sequence length="743" mass="83040">MESLQIFLAKIKHSLGNTFVRALLYILLGLVLFAVMFDNVKPERLEVSLLQSAPHTIRAPIQVEDKELTDKRKEQARSQVQDVYELKSEYSENRVLLVRSIFELAEEVNKEIQQELEKAKRQLEEEKESDEETDDVTSAQEETIEEPSLSEKVERFKSNLPSDVTSELTDNILGTLLNATPAQLDNAKDLTITAVNNVMSNRIPANQVENAKKEVEQQLKYAPLPTALKDASIALGRLGVIQNEIFSLEKTEQLKKEAVESVEPVKILQGEVIVEEGGIITAEVYRQLELVGLLNNEDEIKPFIGLVVLVVLLVGGLYLYFKDLNGQEDRKHTNLLIFSLVFVISLVFMKLVSLLQPAVSTNIGYVFPAAMSAMLIKILIHDRLAIINTIMLAIVSTIIFNRDVSGAINIDIGIYILFSGIAGMLFLSSQNHRSRILQSGLLVSILNLLIILSFYLIRNSPFPSLEFSYDALMGIVSGVVASVFTIGLLPFFEAGFNILSSMKLIELSNPNHPLLRKILTEAPGTYHHSVMVANLAESACESIGANGLLARVACYYHDIGKTNRPKFFIENQINIENPHDQISPIASKNIIISHVTDGVKMLKKAKLPKEIIDVAEQHHGTTLLKFFYHKAKENGEEVTEEEFRYPGPRPTSKEAAIINISDSVEAAVRSKNNPTPDEIRAVVKGIIKDRLQDGQLNDCDITLKELDTVAHTLCETLNGIFHSRIEYPDIKKLQKVEENESRN</sequence>
<feature type="transmembrane region" description="Helical" evidence="2">
    <location>
        <begin position="439"/>
        <end position="457"/>
    </location>
</feature>
<dbReference type="SUPFAM" id="SSF109604">
    <property type="entry name" value="HD-domain/PDEase-like"/>
    <property type="match status" value="1"/>
</dbReference>
<dbReference type="EMBL" id="BAAADJ010000059">
    <property type="protein sequence ID" value="GAA0341140.1"/>
    <property type="molecule type" value="Genomic_DNA"/>
</dbReference>
<feature type="transmembrane region" description="Helical" evidence="2">
    <location>
        <begin position="469"/>
        <end position="492"/>
    </location>
</feature>
<reference evidence="5" key="1">
    <citation type="journal article" date="2019" name="Int. J. Syst. Evol. Microbiol.">
        <title>The Global Catalogue of Microorganisms (GCM) 10K type strain sequencing project: providing services to taxonomists for standard genome sequencing and annotation.</title>
        <authorList>
            <consortium name="The Broad Institute Genomics Platform"/>
            <consortium name="The Broad Institute Genome Sequencing Center for Infectious Disease"/>
            <person name="Wu L."/>
            <person name="Ma J."/>
        </authorList>
    </citation>
    <scope>NUCLEOTIDE SEQUENCE [LARGE SCALE GENOMIC DNA]</scope>
    <source>
        <strain evidence="5">JCM 9731</strain>
    </source>
</reference>
<dbReference type="Proteomes" id="UP001500782">
    <property type="component" value="Unassembled WGS sequence"/>
</dbReference>
<name>A0ABP3GDG9_9BACI</name>
<dbReference type="NCBIfam" id="TIGR00277">
    <property type="entry name" value="HDIG"/>
    <property type="match status" value="1"/>
</dbReference>
<evidence type="ECO:0000313" key="5">
    <source>
        <dbReference type="Proteomes" id="UP001500782"/>
    </source>
</evidence>
<dbReference type="SMART" id="SM00471">
    <property type="entry name" value="HDc"/>
    <property type="match status" value="1"/>
</dbReference>
<feature type="transmembrane region" description="Helical" evidence="2">
    <location>
        <begin position="358"/>
        <end position="376"/>
    </location>
</feature>
<keyword evidence="2" id="KW-1133">Transmembrane helix</keyword>
<dbReference type="InterPro" id="IPR006674">
    <property type="entry name" value="HD_domain"/>
</dbReference>
<feature type="transmembrane region" description="Helical" evidence="2">
    <location>
        <begin position="303"/>
        <end position="321"/>
    </location>
</feature>
<feature type="transmembrane region" description="Helical" evidence="2">
    <location>
        <begin position="20"/>
        <end position="37"/>
    </location>
</feature>
<dbReference type="Pfam" id="PF01966">
    <property type="entry name" value="HD"/>
    <property type="match status" value="1"/>
</dbReference>